<dbReference type="Pfam" id="PF04203">
    <property type="entry name" value="Sortase"/>
    <property type="match status" value="1"/>
</dbReference>
<keyword evidence="4" id="KW-0472">Membrane</keyword>
<dbReference type="NCBIfam" id="TIGR01076">
    <property type="entry name" value="sortase_fam"/>
    <property type="match status" value="1"/>
</dbReference>
<evidence type="ECO:0000256" key="1">
    <source>
        <dbReference type="ARBA" id="ARBA00022801"/>
    </source>
</evidence>
<dbReference type="AlphaFoldDB" id="A0A4U0STT1"/>
<dbReference type="NCBIfam" id="NF033747">
    <property type="entry name" value="class_E_sortase"/>
    <property type="match status" value="1"/>
</dbReference>
<keyword evidence="1" id="KW-0378">Hydrolase</keyword>
<organism evidence="5 6">
    <name type="scientific">Actinacidiphila oryziradicis</name>
    <dbReference type="NCBI Taxonomy" id="2571141"/>
    <lineage>
        <taxon>Bacteria</taxon>
        <taxon>Bacillati</taxon>
        <taxon>Actinomycetota</taxon>
        <taxon>Actinomycetes</taxon>
        <taxon>Kitasatosporales</taxon>
        <taxon>Streptomycetaceae</taxon>
        <taxon>Actinacidiphila</taxon>
    </lineage>
</organism>
<keyword evidence="6" id="KW-1185">Reference proteome</keyword>
<protein>
    <submittedName>
        <fullName evidence="5">Class E sortase</fullName>
    </submittedName>
</protein>
<dbReference type="SUPFAM" id="SSF63817">
    <property type="entry name" value="Sortase"/>
    <property type="match status" value="1"/>
</dbReference>
<keyword evidence="4" id="KW-0812">Transmembrane</keyword>
<comment type="caution">
    <text evidence="5">The sequence shown here is derived from an EMBL/GenBank/DDBJ whole genome shotgun (WGS) entry which is preliminary data.</text>
</comment>
<feature type="active site" description="Acyl-thioester intermediate" evidence="2">
    <location>
        <position position="224"/>
    </location>
</feature>
<evidence type="ECO:0000313" key="5">
    <source>
        <dbReference type="EMBL" id="TKA13436.1"/>
    </source>
</evidence>
<feature type="region of interest" description="Disordered" evidence="3">
    <location>
        <begin position="62"/>
        <end position="92"/>
    </location>
</feature>
<dbReference type="InterPro" id="IPR053465">
    <property type="entry name" value="Sortase_Class_E"/>
</dbReference>
<dbReference type="InterPro" id="IPR023365">
    <property type="entry name" value="Sortase_dom-sf"/>
</dbReference>
<evidence type="ECO:0000256" key="4">
    <source>
        <dbReference type="SAM" id="Phobius"/>
    </source>
</evidence>
<feature type="active site" description="Proton donor/acceptor" evidence="2">
    <location>
        <position position="150"/>
    </location>
</feature>
<dbReference type="RefSeq" id="WP_136721596.1">
    <property type="nucleotide sequence ID" value="NZ_JAOPYF010000467.1"/>
</dbReference>
<keyword evidence="4" id="KW-1133">Transmembrane helix</keyword>
<dbReference type="OrthoDB" id="5242879at2"/>
<accession>A0A4U0STT1</accession>
<feature type="transmembrane region" description="Helical" evidence="4">
    <location>
        <begin position="12"/>
        <end position="38"/>
    </location>
</feature>
<dbReference type="InterPro" id="IPR042003">
    <property type="entry name" value="Sortase_E"/>
</dbReference>
<dbReference type="InterPro" id="IPR005754">
    <property type="entry name" value="Sortase"/>
</dbReference>
<evidence type="ECO:0000313" key="6">
    <source>
        <dbReference type="Proteomes" id="UP000305778"/>
    </source>
</evidence>
<gene>
    <name evidence="5" type="ORF">FCI23_01720</name>
</gene>
<dbReference type="Gene3D" id="2.40.260.10">
    <property type="entry name" value="Sortase"/>
    <property type="match status" value="1"/>
</dbReference>
<dbReference type="EMBL" id="SUMC01000001">
    <property type="protein sequence ID" value="TKA13436.1"/>
    <property type="molecule type" value="Genomic_DNA"/>
</dbReference>
<name>A0A4U0STT1_9ACTN</name>
<dbReference type="Proteomes" id="UP000305778">
    <property type="component" value="Unassembled WGS sequence"/>
</dbReference>
<feature type="compositionally biased region" description="Low complexity" evidence="3">
    <location>
        <begin position="73"/>
        <end position="90"/>
    </location>
</feature>
<dbReference type="CDD" id="cd05830">
    <property type="entry name" value="Sortase_E"/>
    <property type="match status" value="1"/>
</dbReference>
<dbReference type="GO" id="GO:0016787">
    <property type="term" value="F:hydrolase activity"/>
    <property type="evidence" value="ECO:0007669"/>
    <property type="project" value="UniProtKB-KW"/>
</dbReference>
<proteinExistence type="predicted"/>
<reference evidence="5 6" key="1">
    <citation type="submission" date="2019-04" db="EMBL/GenBank/DDBJ databases">
        <title>Streptomyces oryziradicis sp. nov., a novel actinomycete isolated from rhizosphere soil of rice (Oryza sativa L.).</title>
        <authorList>
            <person name="Li C."/>
        </authorList>
    </citation>
    <scope>NUCLEOTIDE SEQUENCE [LARGE SCALE GENOMIC DNA]</scope>
    <source>
        <strain evidence="5 6">NEAU-C40</strain>
    </source>
</reference>
<evidence type="ECO:0000256" key="3">
    <source>
        <dbReference type="SAM" id="MobiDB-lite"/>
    </source>
</evidence>
<evidence type="ECO:0000256" key="2">
    <source>
        <dbReference type="PIRSR" id="PIRSR605754-1"/>
    </source>
</evidence>
<sequence>MTVRQKRRPVAAALWVTAEAAVTCGVVLLLLVVYQLWWTNLRAHAAAQRQVAALEQAWGPARADTSEESPGLSSPSASSPASSSAAVAAPRTGRPRTSAAYAVIRIPRIGITAPVAEGTSKTKILNHGYVGHYPRTAEPGQAGNFALAGHRNTHGEPFRHLDRLRVGDTVVIETAAARFTYAVERIVPRTSAADGTVLAPVPYSSVHPRQRMDGPGYYLTLTTCTPAFTSEYRMVVWGRLKAASER</sequence>